<organism evidence="1 2">
    <name type="scientific">Panagrellus redivivus</name>
    <name type="common">Microworm</name>
    <dbReference type="NCBI Taxonomy" id="6233"/>
    <lineage>
        <taxon>Eukaryota</taxon>
        <taxon>Metazoa</taxon>
        <taxon>Ecdysozoa</taxon>
        <taxon>Nematoda</taxon>
        <taxon>Chromadorea</taxon>
        <taxon>Rhabditida</taxon>
        <taxon>Tylenchina</taxon>
        <taxon>Panagrolaimomorpha</taxon>
        <taxon>Panagrolaimoidea</taxon>
        <taxon>Panagrolaimidae</taxon>
        <taxon>Panagrellus</taxon>
    </lineage>
</organism>
<reference evidence="2" key="2">
    <citation type="submission" date="2020-10" db="UniProtKB">
        <authorList>
            <consortium name="WormBaseParasite"/>
        </authorList>
    </citation>
    <scope>IDENTIFICATION</scope>
</reference>
<accession>A0A7E4VCQ7</accession>
<dbReference type="AlphaFoldDB" id="A0A7E4VCQ7"/>
<name>A0A7E4VCQ7_PANRE</name>
<evidence type="ECO:0000313" key="1">
    <source>
        <dbReference type="Proteomes" id="UP000492821"/>
    </source>
</evidence>
<dbReference type="Proteomes" id="UP000492821">
    <property type="component" value="Unassembled WGS sequence"/>
</dbReference>
<keyword evidence="1" id="KW-1185">Reference proteome</keyword>
<proteinExistence type="predicted"/>
<reference evidence="1" key="1">
    <citation type="journal article" date="2013" name="Genetics">
        <title>The draft genome and transcriptome of Panagrellus redivivus are shaped by the harsh demands of a free-living lifestyle.</title>
        <authorList>
            <person name="Srinivasan J."/>
            <person name="Dillman A.R."/>
            <person name="Macchietto M.G."/>
            <person name="Heikkinen L."/>
            <person name="Lakso M."/>
            <person name="Fracchia K.M."/>
            <person name="Antoshechkin I."/>
            <person name="Mortazavi A."/>
            <person name="Wong G."/>
            <person name="Sternberg P.W."/>
        </authorList>
    </citation>
    <scope>NUCLEOTIDE SEQUENCE [LARGE SCALE GENOMIC DNA]</scope>
    <source>
        <strain evidence="1">MT8872</strain>
    </source>
</reference>
<protein>
    <submittedName>
        <fullName evidence="2">Tudor domain-containing protein</fullName>
    </submittedName>
</protein>
<dbReference type="WBParaSite" id="Pan_g18875.t1">
    <property type="protein sequence ID" value="Pan_g18875.t1"/>
    <property type="gene ID" value="Pan_g18875"/>
</dbReference>
<evidence type="ECO:0000313" key="2">
    <source>
        <dbReference type="WBParaSite" id="Pan_g18875.t1"/>
    </source>
</evidence>
<sequence length="168" mass="18839">MVPFAQNGEAARDGQTPEEFGVLYDGVASDARSDPRHEYVIHYDNVTTVETWMDAVTVSKFIVVSPVWPPQQQPICYQSMTGKASQSRPLSPIHASQSRPFEPCGSFRTSYSSLLSTQSGRKYVKSPWHQLFSKTLLIVITIGMKQHIQRPSTFEFDIQSSKIDSAPQ</sequence>